<dbReference type="STRING" id="140314.SAMN04488076_1396"/>
<dbReference type="EMBL" id="FJNE01000010">
    <property type="protein sequence ID" value="CZR01486.1"/>
    <property type="molecule type" value="Genomic_DNA"/>
</dbReference>
<name>A0A143YZQ1_9LACT</name>
<dbReference type="OrthoDB" id="2168381at2"/>
<feature type="transmembrane region" description="Helical" evidence="1">
    <location>
        <begin position="12"/>
        <end position="33"/>
    </location>
</feature>
<dbReference type="AlphaFoldDB" id="A0A143YZQ1"/>
<dbReference type="RefSeq" id="WP_087034157.1">
    <property type="nucleotide sequence ID" value="NZ_FJNE01000010.1"/>
</dbReference>
<feature type="transmembrane region" description="Helical" evidence="1">
    <location>
        <begin position="53"/>
        <end position="73"/>
    </location>
</feature>
<organism evidence="2 3">
    <name type="scientific">Trichococcus palustris</name>
    <dbReference type="NCBI Taxonomy" id="140314"/>
    <lineage>
        <taxon>Bacteria</taxon>
        <taxon>Bacillati</taxon>
        <taxon>Bacillota</taxon>
        <taxon>Bacilli</taxon>
        <taxon>Lactobacillales</taxon>
        <taxon>Carnobacteriaceae</taxon>
        <taxon>Trichococcus</taxon>
    </lineage>
</organism>
<reference evidence="2 3" key="1">
    <citation type="submission" date="2016-02" db="EMBL/GenBank/DDBJ databases">
        <authorList>
            <person name="Wen L."/>
            <person name="He K."/>
            <person name="Yang H."/>
        </authorList>
    </citation>
    <scope>NUCLEOTIDE SEQUENCE [LARGE SCALE GENOMIC DNA]</scope>
    <source>
        <strain evidence="2">Trichococcus palustris</strain>
    </source>
</reference>
<evidence type="ECO:0000313" key="3">
    <source>
        <dbReference type="Proteomes" id="UP000242754"/>
    </source>
</evidence>
<keyword evidence="1" id="KW-0812">Transmembrane</keyword>
<gene>
    <name evidence="2" type="ORF">Tpal_2655</name>
</gene>
<accession>A0A143YZQ1</accession>
<proteinExistence type="predicted"/>
<sequence length="110" mass="12002">MRYQFRPKTPKGKWSVGLFVSFFVLALAGTLISSKLGNTIEYPNPINSPLLGTVIYLMFSAAIMASIMGLVAVKKDHERSLSVYLSIPLGIIFFVVIILFLIANLVGPPG</sequence>
<evidence type="ECO:0000313" key="2">
    <source>
        <dbReference type="EMBL" id="CZR01486.1"/>
    </source>
</evidence>
<protein>
    <submittedName>
        <fullName evidence="2">Uncharacterized protein</fullName>
    </submittedName>
</protein>
<dbReference type="Proteomes" id="UP000242754">
    <property type="component" value="Unassembled WGS sequence"/>
</dbReference>
<feature type="transmembrane region" description="Helical" evidence="1">
    <location>
        <begin position="85"/>
        <end position="106"/>
    </location>
</feature>
<keyword evidence="3" id="KW-1185">Reference proteome</keyword>
<keyword evidence="1" id="KW-1133">Transmembrane helix</keyword>
<evidence type="ECO:0000256" key="1">
    <source>
        <dbReference type="SAM" id="Phobius"/>
    </source>
</evidence>
<keyword evidence="1" id="KW-0472">Membrane</keyword>